<protein>
    <submittedName>
        <fullName evidence="2">Zinc-binding dehydrogenase</fullName>
    </submittedName>
</protein>
<name>A0A857ACF9_9ACTO</name>
<dbReference type="Pfam" id="PF13602">
    <property type="entry name" value="ADH_zinc_N_2"/>
    <property type="match status" value="1"/>
</dbReference>
<dbReference type="Gene3D" id="3.40.50.720">
    <property type="entry name" value="NAD(P)-binding Rossmann-like Domain"/>
    <property type="match status" value="1"/>
</dbReference>
<feature type="domain" description="Enoyl reductase (ER)" evidence="1">
    <location>
        <begin position="11"/>
        <end position="326"/>
    </location>
</feature>
<dbReference type="Pfam" id="PF08240">
    <property type="entry name" value="ADH_N"/>
    <property type="match status" value="1"/>
</dbReference>
<dbReference type="RefSeq" id="WP_003793806.1">
    <property type="nucleotide sequence ID" value="NZ_CP046315.1"/>
</dbReference>
<dbReference type="InterPro" id="IPR052585">
    <property type="entry name" value="Lipid_raft_assoc_Zn_ADH"/>
</dbReference>
<reference evidence="2 3" key="1">
    <citation type="submission" date="2019-11" db="EMBL/GenBank/DDBJ databases">
        <title>FDA dAtabase for Regulatory Grade micrObial Sequences (FDA-ARGOS): Supporting development and validation of Infectious Disease Dx tests.</title>
        <authorList>
            <person name="Stonesifer R."/>
            <person name="Tallon L."/>
            <person name="Sadzewicz L."/>
            <person name="Vavikolanu K."/>
            <person name="Mehta A."/>
            <person name="Aluvathingal J."/>
            <person name="Nadendla S."/>
            <person name="Myers T."/>
            <person name="Yan Y."/>
            <person name="Sichtig H."/>
        </authorList>
    </citation>
    <scope>NUCLEOTIDE SEQUENCE [LARGE SCALE GENOMIC DNA]</scope>
    <source>
        <strain evidence="2 3">FDAARGOS_732</strain>
    </source>
</reference>
<evidence type="ECO:0000313" key="2">
    <source>
        <dbReference type="EMBL" id="QGS11637.1"/>
    </source>
</evidence>
<dbReference type="Proteomes" id="UP000424490">
    <property type="component" value="Chromosome"/>
</dbReference>
<dbReference type="InterPro" id="IPR020843">
    <property type="entry name" value="ER"/>
</dbReference>
<dbReference type="SUPFAM" id="SSF50129">
    <property type="entry name" value="GroES-like"/>
    <property type="match status" value="1"/>
</dbReference>
<dbReference type="EMBL" id="CP046315">
    <property type="protein sequence ID" value="QGS11637.1"/>
    <property type="molecule type" value="Genomic_DNA"/>
</dbReference>
<dbReference type="InterPro" id="IPR011032">
    <property type="entry name" value="GroES-like_sf"/>
</dbReference>
<accession>A0A857ACF9</accession>
<gene>
    <name evidence="2" type="ORF">FOC40_09630</name>
</gene>
<dbReference type="CDD" id="cd05289">
    <property type="entry name" value="MDR_like_2"/>
    <property type="match status" value="1"/>
</dbReference>
<dbReference type="PANTHER" id="PTHR43482">
    <property type="entry name" value="PROTEIN AST1-RELATED"/>
    <property type="match status" value="1"/>
</dbReference>
<sequence length="329" mass="33836">MARIIGYRRFGGVEVLEEGSVSLPAPGEGQVLVTVRAAGINPVDYKLFGGLTRPLEVLRTIVHPGRWFARGKERPLWGVGQDFAGVVAAVGPGATNVAVGDEVIGLLRAAPWQVREYGSLATQLVISADNVVSKPASLSFDVAGGLGVAAQTAMGAMRSVKADAGDVIVVAAAAGGVGGLVTQLALARGATVIGVAGPSNADYLRSLGAIPVSYGEGIEQRIKGAVPSPVTAFIDCFGGYASLAHRLGVPGERVGTLVPTPAIALRRARFTGGRDGKIADIATVADLIDRGTVSLTIAGTYPFELEQVRAAYSELMSGHVRGKIVITMD</sequence>
<organism evidence="2 3">
    <name type="scientific">Schaalia odontolytica</name>
    <dbReference type="NCBI Taxonomy" id="1660"/>
    <lineage>
        <taxon>Bacteria</taxon>
        <taxon>Bacillati</taxon>
        <taxon>Actinomycetota</taxon>
        <taxon>Actinomycetes</taxon>
        <taxon>Actinomycetales</taxon>
        <taxon>Actinomycetaceae</taxon>
        <taxon>Schaalia</taxon>
    </lineage>
</organism>
<dbReference type="GO" id="GO:0016491">
    <property type="term" value="F:oxidoreductase activity"/>
    <property type="evidence" value="ECO:0007669"/>
    <property type="project" value="InterPro"/>
</dbReference>
<dbReference type="SUPFAM" id="SSF51735">
    <property type="entry name" value="NAD(P)-binding Rossmann-fold domains"/>
    <property type="match status" value="1"/>
</dbReference>
<dbReference type="InterPro" id="IPR036291">
    <property type="entry name" value="NAD(P)-bd_dom_sf"/>
</dbReference>
<dbReference type="InterPro" id="IPR013154">
    <property type="entry name" value="ADH-like_N"/>
</dbReference>
<dbReference type="PANTHER" id="PTHR43482:SF1">
    <property type="entry name" value="PROTEIN AST1-RELATED"/>
    <property type="match status" value="1"/>
</dbReference>
<dbReference type="Gene3D" id="3.90.180.10">
    <property type="entry name" value="Medium-chain alcohol dehydrogenases, catalytic domain"/>
    <property type="match status" value="1"/>
</dbReference>
<dbReference type="AlphaFoldDB" id="A0A857ACF9"/>
<proteinExistence type="predicted"/>
<dbReference type="SMART" id="SM00829">
    <property type="entry name" value="PKS_ER"/>
    <property type="match status" value="1"/>
</dbReference>
<evidence type="ECO:0000259" key="1">
    <source>
        <dbReference type="SMART" id="SM00829"/>
    </source>
</evidence>
<evidence type="ECO:0000313" key="3">
    <source>
        <dbReference type="Proteomes" id="UP000424490"/>
    </source>
</evidence>